<keyword evidence="4" id="KW-1185">Reference proteome</keyword>
<protein>
    <recommendedName>
        <fullName evidence="5">DUF3558 domain-containing protein</fullName>
    </recommendedName>
</protein>
<evidence type="ECO:0000313" key="4">
    <source>
        <dbReference type="Proteomes" id="UP001212498"/>
    </source>
</evidence>
<keyword evidence="2" id="KW-1133">Transmembrane helix</keyword>
<dbReference type="Proteomes" id="UP001212498">
    <property type="component" value="Unassembled WGS sequence"/>
</dbReference>
<keyword evidence="2" id="KW-0812">Transmembrane</keyword>
<evidence type="ECO:0008006" key="5">
    <source>
        <dbReference type="Google" id="ProtNLM"/>
    </source>
</evidence>
<evidence type="ECO:0000256" key="1">
    <source>
        <dbReference type="SAM" id="MobiDB-lite"/>
    </source>
</evidence>
<dbReference type="EMBL" id="JAPNUD010000074">
    <property type="protein sequence ID" value="MDA0643707.1"/>
    <property type="molecule type" value="Genomic_DNA"/>
</dbReference>
<proteinExistence type="predicted"/>
<feature type="region of interest" description="Disordered" evidence="1">
    <location>
        <begin position="93"/>
        <end position="112"/>
    </location>
</feature>
<feature type="compositionally biased region" description="Low complexity" evidence="1">
    <location>
        <begin position="100"/>
        <end position="112"/>
    </location>
</feature>
<feature type="compositionally biased region" description="Pro residues" evidence="1">
    <location>
        <begin position="9"/>
        <end position="36"/>
    </location>
</feature>
<feature type="transmembrane region" description="Helical" evidence="2">
    <location>
        <begin position="63"/>
        <end position="86"/>
    </location>
</feature>
<sequence length="530" mass="56610">MHPGSENQPPNPYPAPGGPFQPPAGPPGPHPPPHPPMQVMRQMPQSLPGPPPGPPRPPRRRPWLLPLLAAAAVVLVGGGASGYLVYGQLSRASDPAPTRQQAGPTASQASAGAAAVDGPDVCAMLPKEEADRLVPGATVVKGSRQHPSVTTFTCNWVNQRISYGEFWRNREVDVKIGQHLGDGAKTGRAMAQSSYEFDYGGAKYRETARPTPKKGEKERISPVTDIPGVGDGAYAQYTWRRSGQLLWYSFGQAYARVHDMTIEVKYQAGQQRKDAQILSNQTTQSITEENAIREVTGLIKHFAKGVADWKAKHPNVVAQPYPTVTSTPQAAPTPTPTELKIFPAACESITRAATALVPEPETRARGTEMGNDTQTECRWLNRDAPGVAGKTRVRSVLITVHSFTNRAGVADKTAAGSYYSTQRGQDNSTENSSFSGIVFGDVRDVEGLGEAAYGRYVQTRRGDVHAGSGSVTARQGSLVVVVDYAGADRPEGKPADAPEAEMLPEKEARDGALTMAKAFLAALAQKPIGS</sequence>
<keyword evidence="2" id="KW-0472">Membrane</keyword>
<evidence type="ECO:0000313" key="3">
    <source>
        <dbReference type="EMBL" id="MDA0643707.1"/>
    </source>
</evidence>
<feature type="compositionally biased region" description="Pro residues" evidence="1">
    <location>
        <begin position="47"/>
        <end position="56"/>
    </location>
</feature>
<organism evidence="3 4">
    <name type="scientific">Nonomuraea ferruginea</name>
    <dbReference type="NCBI Taxonomy" id="46174"/>
    <lineage>
        <taxon>Bacteria</taxon>
        <taxon>Bacillati</taxon>
        <taxon>Actinomycetota</taxon>
        <taxon>Actinomycetes</taxon>
        <taxon>Streptosporangiales</taxon>
        <taxon>Streptosporangiaceae</taxon>
        <taxon>Nonomuraea</taxon>
    </lineage>
</organism>
<evidence type="ECO:0000256" key="2">
    <source>
        <dbReference type="SAM" id="Phobius"/>
    </source>
</evidence>
<comment type="caution">
    <text evidence="3">The sequence shown here is derived from an EMBL/GenBank/DDBJ whole genome shotgun (WGS) entry which is preliminary data.</text>
</comment>
<accession>A0ABT4T2K9</accession>
<gene>
    <name evidence="3" type="ORF">OUY24_24025</name>
</gene>
<feature type="region of interest" description="Disordered" evidence="1">
    <location>
        <begin position="1"/>
        <end position="59"/>
    </location>
</feature>
<name>A0ABT4T2K9_9ACTN</name>
<dbReference type="RefSeq" id="WP_271277924.1">
    <property type="nucleotide sequence ID" value="NZ_BAABFD010000008.1"/>
</dbReference>
<reference evidence="3 4" key="1">
    <citation type="submission" date="2022-11" db="EMBL/GenBank/DDBJ databases">
        <title>Nonomuraea corallina sp. nov., a new species of the genus Nonomuraea isolated from sea side sediment in Thai sea.</title>
        <authorList>
            <person name="Ngamcharungchit C."/>
            <person name="Matsumoto A."/>
            <person name="Suriyachadkun C."/>
            <person name="Panbangred W."/>
            <person name="Inahashi Y."/>
            <person name="Intra B."/>
        </authorList>
    </citation>
    <scope>NUCLEOTIDE SEQUENCE [LARGE SCALE GENOMIC DNA]</scope>
    <source>
        <strain evidence="3 4">DSM 43553</strain>
    </source>
</reference>